<evidence type="ECO:0000313" key="1">
    <source>
        <dbReference type="EMBL" id="MBO7746391.1"/>
    </source>
</evidence>
<gene>
    <name evidence="1" type="ORF">I8J29_19445</name>
</gene>
<keyword evidence="2" id="KW-1185">Reference proteome</keyword>
<organism evidence="1 2">
    <name type="scientific">Paenibacillus artemisiicola</name>
    <dbReference type="NCBI Taxonomy" id="1172618"/>
    <lineage>
        <taxon>Bacteria</taxon>
        <taxon>Bacillati</taxon>
        <taxon>Bacillota</taxon>
        <taxon>Bacilli</taxon>
        <taxon>Bacillales</taxon>
        <taxon>Paenibacillaceae</taxon>
        <taxon>Paenibacillus</taxon>
    </lineage>
</organism>
<sequence length="485" mass="50982">MAGIVWLWNGSGYRACADPRGTGREAGPPDEYDAVIVEAGEIGEADAAGRHGGGTLVLNAGAPAFAGWSAAEIHRRLRRSGAAAREAEDVQDAARTYAVSLFQLRPVAAAAHRTAAMPRREAGRALPGAGTSIREAAARPLSEQDGRYRPLARLAARALYACGLDNGIVELAEDEAGACFVTGVRLPGGGAYARGVWQAAAAGLARELAAAADAGEAGERPRILLGADPEFLLLSDAGKVVSAARYLANGHGAGCDAVVVGGEVRYPVAELRPAPSPTPDGLARNVRLLLRQAARRIPDRPPLRWAAGGMPAAGFSLGGHLHLSGVPLTGRLLRQLDSCVAFPLAMVESPAEQARRPRYGALGDFRQQPHGGFEYRTPPSWLVSPLAAKAAFALALLCARETASLSYVPAEEERYVEAYYAGDRRALAGCLDRLAASMRATRSYAELGKWIEPLLAAIRAGRTWDAAADIRDKWRVASTPIASAP</sequence>
<reference evidence="1 2" key="1">
    <citation type="submission" date="2021-03" db="EMBL/GenBank/DDBJ databases">
        <title>Paenibacillus artemisicola MWE-103 whole genome sequence.</title>
        <authorList>
            <person name="Ham Y.J."/>
        </authorList>
    </citation>
    <scope>NUCLEOTIDE SEQUENCE [LARGE SCALE GENOMIC DNA]</scope>
    <source>
        <strain evidence="1 2">MWE-103</strain>
    </source>
</reference>
<dbReference type="Pfam" id="PF14395">
    <property type="entry name" value="COOH-NH2_lig"/>
    <property type="match status" value="1"/>
</dbReference>
<proteinExistence type="predicted"/>
<dbReference type="EMBL" id="JAGGDJ010000017">
    <property type="protein sequence ID" value="MBO7746391.1"/>
    <property type="molecule type" value="Genomic_DNA"/>
</dbReference>
<dbReference type="RefSeq" id="WP_208849171.1">
    <property type="nucleotide sequence ID" value="NZ_JAGGDJ010000017.1"/>
</dbReference>
<evidence type="ECO:0008006" key="3">
    <source>
        <dbReference type="Google" id="ProtNLM"/>
    </source>
</evidence>
<dbReference type="InterPro" id="IPR025681">
    <property type="entry name" value="COOH-NH2_lig"/>
</dbReference>
<name>A0ABS3WDK6_9BACL</name>
<evidence type="ECO:0000313" key="2">
    <source>
        <dbReference type="Proteomes" id="UP000670947"/>
    </source>
</evidence>
<accession>A0ABS3WDK6</accession>
<protein>
    <recommendedName>
        <fullName evidence="3">PhiEco32-like amidoligase-type 2 protein</fullName>
    </recommendedName>
</protein>
<dbReference type="Proteomes" id="UP000670947">
    <property type="component" value="Unassembled WGS sequence"/>
</dbReference>
<comment type="caution">
    <text evidence="1">The sequence shown here is derived from an EMBL/GenBank/DDBJ whole genome shotgun (WGS) entry which is preliminary data.</text>
</comment>